<dbReference type="EMBL" id="KQ459585">
    <property type="protein sequence ID" value="KPI98381.1"/>
    <property type="molecule type" value="Genomic_DNA"/>
</dbReference>
<organism evidence="2 3">
    <name type="scientific">Papilio xuthus</name>
    <name type="common">Asian swallowtail butterfly</name>
    <dbReference type="NCBI Taxonomy" id="66420"/>
    <lineage>
        <taxon>Eukaryota</taxon>
        <taxon>Metazoa</taxon>
        <taxon>Ecdysozoa</taxon>
        <taxon>Arthropoda</taxon>
        <taxon>Hexapoda</taxon>
        <taxon>Insecta</taxon>
        <taxon>Pterygota</taxon>
        <taxon>Neoptera</taxon>
        <taxon>Endopterygota</taxon>
        <taxon>Lepidoptera</taxon>
        <taxon>Glossata</taxon>
        <taxon>Ditrysia</taxon>
        <taxon>Papilionoidea</taxon>
        <taxon>Papilionidae</taxon>
        <taxon>Papilioninae</taxon>
        <taxon>Papilio</taxon>
    </lineage>
</organism>
<name>A0A194PYG8_PAPXU</name>
<proteinExistence type="predicted"/>
<dbReference type="AlphaFoldDB" id="A0A194PYG8"/>
<dbReference type="InterPro" id="IPR012677">
    <property type="entry name" value="Nucleotide-bd_a/b_plait_sf"/>
</dbReference>
<keyword evidence="2" id="KW-0689">Ribosomal protein</keyword>
<dbReference type="Proteomes" id="UP000053268">
    <property type="component" value="Unassembled WGS sequence"/>
</dbReference>
<protein>
    <submittedName>
        <fullName evidence="2">39S ribosomal protein L23, mitochondrial</fullName>
    </submittedName>
</protein>
<keyword evidence="3" id="KW-1185">Reference proteome</keyword>
<evidence type="ECO:0000313" key="3">
    <source>
        <dbReference type="Proteomes" id="UP000053268"/>
    </source>
</evidence>
<sequence>MGKFRKDYGKGYVVKDDDVKCAYIVLPKDMTFKYPDLFEGLKKEDEESMKSLDEAKKSFNDYLEKNKERTDIARQMPPPPGMPPFDIPPIPNMKGLEESSRVRRSAKGAGGYMPNRKG</sequence>
<dbReference type="Gene3D" id="3.30.70.330">
    <property type="match status" value="1"/>
</dbReference>
<keyword evidence="2" id="KW-0687">Ribonucleoprotein</keyword>
<dbReference type="GO" id="GO:0005840">
    <property type="term" value="C:ribosome"/>
    <property type="evidence" value="ECO:0007669"/>
    <property type="project" value="UniProtKB-KW"/>
</dbReference>
<evidence type="ECO:0000256" key="1">
    <source>
        <dbReference type="SAM" id="MobiDB-lite"/>
    </source>
</evidence>
<evidence type="ECO:0000313" key="2">
    <source>
        <dbReference type="EMBL" id="KPI98381.1"/>
    </source>
</evidence>
<dbReference type="STRING" id="66420.A0A194PYG8"/>
<accession>A0A194PYG8</accession>
<feature type="compositionally biased region" description="Pro residues" evidence="1">
    <location>
        <begin position="76"/>
        <end position="91"/>
    </location>
</feature>
<feature type="region of interest" description="Disordered" evidence="1">
    <location>
        <begin position="69"/>
        <end position="118"/>
    </location>
</feature>
<gene>
    <name evidence="2" type="ORF">RR46_09597</name>
</gene>
<reference evidence="2 3" key="1">
    <citation type="journal article" date="2015" name="Nat. Commun.">
        <title>Outbred genome sequencing and CRISPR/Cas9 gene editing in butterflies.</title>
        <authorList>
            <person name="Li X."/>
            <person name="Fan D."/>
            <person name="Zhang W."/>
            <person name="Liu G."/>
            <person name="Zhang L."/>
            <person name="Zhao L."/>
            <person name="Fang X."/>
            <person name="Chen L."/>
            <person name="Dong Y."/>
            <person name="Chen Y."/>
            <person name="Ding Y."/>
            <person name="Zhao R."/>
            <person name="Feng M."/>
            <person name="Zhu Y."/>
            <person name="Feng Y."/>
            <person name="Jiang X."/>
            <person name="Zhu D."/>
            <person name="Xiang H."/>
            <person name="Feng X."/>
            <person name="Li S."/>
            <person name="Wang J."/>
            <person name="Zhang G."/>
            <person name="Kronforst M.R."/>
            <person name="Wang W."/>
        </authorList>
    </citation>
    <scope>NUCLEOTIDE SEQUENCE [LARGE SCALE GENOMIC DNA]</scope>
    <source>
        <strain evidence="2">Ya'a_city_454_Px</strain>
        <tissue evidence="2">Whole body</tissue>
    </source>
</reference>